<feature type="compositionally biased region" description="Basic and acidic residues" evidence="1">
    <location>
        <begin position="238"/>
        <end position="263"/>
    </location>
</feature>
<sequence length="553" mass="58347">MTEAPPRHPAAHRELRRSGEGRFLMGVCAGLGRHTGIDPVVFRAGFAVLLLGSGIGLFLYLAAFLLMKEPNGKPGIIEQWTRRDFDAEAVMALLTAVLAFGFALNLATVWLDTGTLVVAVFLAVALLAAHSSGVDLLGLARSMPERLSRRRGAAPAAASYRSTEQAPPVRAPEPAPPTTAVPRPQEPAVAPAREESREESREASPVSGKTPYETPVSETTSYATPADEKPSYQTPVGEKAETPEEPQVRDLREAAESVRDAAIRSRQAQQQDEEQRQMSAEAVTAQHAVPPYQKPSYRPSPPTAVDYASYGEPYAPNGPYQPLDPAKRPGGYSPYDPVLYGAPVPKRERRPRSFIGAITILLAIIIGGIVVAVQARSAAGVSPTIVGGAMLITLGAGLLVAAWWGRGAGLVAAGTAVALIVGVGLMLGGMPRNIGPSEWAPTSVAEAARLYDVGVGDGRLDLSELKLPPGTEVTFNAAVSAGELVVIVPSTARVEVHATNKIGDIVLDQTLKGGLDVRLDKVLQPEVKPEGKLSTIVLNLKGGVGDMEVRRAA</sequence>
<feature type="transmembrane region" description="Helical" evidence="2">
    <location>
        <begin position="87"/>
        <end position="110"/>
    </location>
</feature>
<feature type="transmembrane region" description="Helical" evidence="2">
    <location>
        <begin position="411"/>
        <end position="430"/>
    </location>
</feature>
<feature type="transmembrane region" description="Helical" evidence="2">
    <location>
        <begin position="385"/>
        <end position="404"/>
    </location>
</feature>
<feature type="compositionally biased region" description="Pro residues" evidence="1">
    <location>
        <begin position="169"/>
        <end position="179"/>
    </location>
</feature>
<evidence type="ECO:0000256" key="2">
    <source>
        <dbReference type="SAM" id="Phobius"/>
    </source>
</evidence>
<dbReference type="Proteomes" id="UP001596058">
    <property type="component" value="Unassembled WGS sequence"/>
</dbReference>
<dbReference type="Pfam" id="PF04024">
    <property type="entry name" value="PspC"/>
    <property type="match status" value="1"/>
</dbReference>
<keyword evidence="2" id="KW-1133">Transmembrane helix</keyword>
<evidence type="ECO:0000259" key="3">
    <source>
        <dbReference type="Pfam" id="PF04024"/>
    </source>
</evidence>
<dbReference type="EMBL" id="JBHSPA010000088">
    <property type="protein sequence ID" value="MFC5833060.1"/>
    <property type="molecule type" value="Genomic_DNA"/>
</dbReference>
<dbReference type="InterPro" id="IPR007168">
    <property type="entry name" value="Phageshock_PspC_N"/>
</dbReference>
<dbReference type="RefSeq" id="WP_379522484.1">
    <property type="nucleotide sequence ID" value="NZ_JBHSPA010000088.1"/>
</dbReference>
<comment type="caution">
    <text evidence="4">The sequence shown here is derived from an EMBL/GenBank/DDBJ whole genome shotgun (WGS) entry which is preliminary data.</text>
</comment>
<feature type="transmembrane region" description="Helical" evidence="2">
    <location>
        <begin position="354"/>
        <end position="373"/>
    </location>
</feature>
<keyword evidence="5" id="KW-1185">Reference proteome</keyword>
<reference evidence="5" key="1">
    <citation type="journal article" date="2019" name="Int. J. Syst. Evol. Microbiol.">
        <title>The Global Catalogue of Microorganisms (GCM) 10K type strain sequencing project: providing services to taxonomists for standard genome sequencing and annotation.</title>
        <authorList>
            <consortium name="The Broad Institute Genomics Platform"/>
            <consortium name="The Broad Institute Genome Sequencing Center for Infectious Disease"/>
            <person name="Wu L."/>
            <person name="Ma J."/>
        </authorList>
    </citation>
    <scope>NUCLEOTIDE SEQUENCE [LARGE SCALE GENOMIC DNA]</scope>
    <source>
        <strain evidence="5">CCUG 53903</strain>
    </source>
</reference>
<feature type="domain" description="Phage shock protein PspC N-terminal" evidence="3">
    <location>
        <begin position="14"/>
        <end position="69"/>
    </location>
</feature>
<keyword evidence="2" id="KW-0472">Membrane</keyword>
<feature type="compositionally biased region" description="Low complexity" evidence="1">
    <location>
        <begin position="153"/>
        <end position="168"/>
    </location>
</feature>
<protein>
    <submittedName>
        <fullName evidence="4">PspC domain-containing protein</fullName>
    </submittedName>
</protein>
<feature type="region of interest" description="Disordered" evidence="1">
    <location>
        <begin position="150"/>
        <end position="299"/>
    </location>
</feature>
<feature type="compositionally biased region" description="Basic and acidic residues" evidence="1">
    <location>
        <begin position="192"/>
        <end position="202"/>
    </location>
</feature>
<feature type="transmembrane region" description="Helical" evidence="2">
    <location>
        <begin position="116"/>
        <end position="140"/>
    </location>
</feature>
<accession>A0ABW1D4V2</accession>
<proteinExistence type="predicted"/>
<keyword evidence="2" id="KW-0812">Transmembrane</keyword>
<evidence type="ECO:0000256" key="1">
    <source>
        <dbReference type="SAM" id="MobiDB-lite"/>
    </source>
</evidence>
<feature type="compositionally biased region" description="Low complexity" evidence="1">
    <location>
        <begin position="180"/>
        <end position="191"/>
    </location>
</feature>
<gene>
    <name evidence="4" type="ORF">ACFPZ3_55210</name>
</gene>
<organism evidence="4 5">
    <name type="scientific">Nonomuraea insulae</name>
    <dbReference type="NCBI Taxonomy" id="1616787"/>
    <lineage>
        <taxon>Bacteria</taxon>
        <taxon>Bacillati</taxon>
        <taxon>Actinomycetota</taxon>
        <taxon>Actinomycetes</taxon>
        <taxon>Streptosporangiales</taxon>
        <taxon>Streptosporangiaceae</taxon>
        <taxon>Nonomuraea</taxon>
    </lineage>
</organism>
<feature type="transmembrane region" description="Helical" evidence="2">
    <location>
        <begin position="40"/>
        <end position="66"/>
    </location>
</feature>
<evidence type="ECO:0000313" key="5">
    <source>
        <dbReference type="Proteomes" id="UP001596058"/>
    </source>
</evidence>
<name>A0ABW1D4V2_9ACTN</name>
<evidence type="ECO:0000313" key="4">
    <source>
        <dbReference type="EMBL" id="MFC5833060.1"/>
    </source>
</evidence>